<protein>
    <submittedName>
        <fullName evidence="2">DUF342 domain-containing protein</fullName>
    </submittedName>
</protein>
<evidence type="ECO:0000259" key="1">
    <source>
        <dbReference type="Pfam" id="PF20250"/>
    </source>
</evidence>
<dbReference type="Pfam" id="PF20250">
    <property type="entry name" value="FapA_N"/>
    <property type="match status" value="1"/>
</dbReference>
<name>A0ABR9QJP0_9BACI</name>
<sequence length="454" mass="49898">MSDMFRLKVAKDSLQAFLTVEEKESDLSLVTEQKIISFLESRGVTFGIQGETVKNITENPELLYNENLIAVGNKPLIGNDGFLKIAITEESDANQEFNYRNVIKIPSVQTGQKIGSIIPPTSGINGKTIFNQELNAVPGKPLKLRMGKNIVEKDGQLYATIDGQLSLTENKINVFPVFEVNGDLDLKTGNITFIGNVVIRGNVPTGYSVHAGGDIKIFGMVEGADLNAGGSIYVSGGIAGSNRGKITAVGDIQASYINQGHVEAGHNIEVKSTILHSFLKAGNQVLCSSGNVIGGCCTAGVSIHTLNLGNEMHSKTEICFNVDLQLLEQEKLLTHQLDQIKTETEKLKIIAEKLTEKYRTTGSLNSQELTLLKRQKITESQLNTQELEVFEQLQEIYRAINKIEQSYLLVNGTIYPNVTITFGKYKRIINSLNKAVKIHMNNKEIVIHSINKSY</sequence>
<reference evidence="2 3" key="1">
    <citation type="submission" date="2020-10" db="EMBL/GenBank/DDBJ databases">
        <title>Bacillus sp. HD4P25, an endophyte from a halophyte.</title>
        <authorList>
            <person name="Sun J.-Q."/>
        </authorList>
    </citation>
    <scope>NUCLEOTIDE SEQUENCE [LARGE SCALE GENOMIC DNA]</scope>
    <source>
        <strain evidence="2 3">YIM 93174</strain>
    </source>
</reference>
<comment type="caution">
    <text evidence="2">The sequence shown here is derived from an EMBL/GenBank/DDBJ whole genome shotgun (WGS) entry which is preliminary data.</text>
</comment>
<dbReference type="InterPro" id="IPR046865">
    <property type="entry name" value="FapA_b_solenoid"/>
</dbReference>
<evidence type="ECO:0000313" key="3">
    <source>
        <dbReference type="Proteomes" id="UP001516662"/>
    </source>
</evidence>
<dbReference type="InterPro" id="IPR046866">
    <property type="entry name" value="FapA_N"/>
</dbReference>
<proteinExistence type="predicted"/>
<dbReference type="Proteomes" id="UP001516662">
    <property type="component" value="Unassembled WGS sequence"/>
</dbReference>
<accession>A0ABR9QJP0</accession>
<keyword evidence="3" id="KW-1185">Reference proteome</keyword>
<dbReference type="PANTHER" id="PTHR38032:SF1">
    <property type="entry name" value="RNA-BINDING PROTEIN KHPB N-TERMINAL DOMAIN-CONTAINING PROTEIN"/>
    <property type="match status" value="1"/>
</dbReference>
<dbReference type="RefSeq" id="WP_193536616.1">
    <property type="nucleotide sequence ID" value="NZ_JADCLJ010000020.1"/>
</dbReference>
<gene>
    <name evidence="2" type="ORF">IMZ08_11615</name>
</gene>
<organism evidence="2 3">
    <name type="scientific">Litchfieldia luteola</name>
    <dbReference type="NCBI Taxonomy" id="682179"/>
    <lineage>
        <taxon>Bacteria</taxon>
        <taxon>Bacillati</taxon>
        <taxon>Bacillota</taxon>
        <taxon>Bacilli</taxon>
        <taxon>Bacillales</taxon>
        <taxon>Bacillaceae</taxon>
        <taxon>Litchfieldia</taxon>
    </lineage>
</organism>
<dbReference type="PANTHER" id="PTHR38032">
    <property type="entry name" value="POLYMERASE-RELATED"/>
    <property type="match status" value="1"/>
</dbReference>
<dbReference type="EMBL" id="JADCLJ010000020">
    <property type="protein sequence ID" value="MBE4908704.1"/>
    <property type="molecule type" value="Genomic_DNA"/>
</dbReference>
<dbReference type="Pfam" id="PF03961">
    <property type="entry name" value="FapA"/>
    <property type="match status" value="1"/>
</dbReference>
<evidence type="ECO:0000313" key="2">
    <source>
        <dbReference type="EMBL" id="MBE4908704.1"/>
    </source>
</evidence>
<feature type="domain" description="Flagellar Assembly Protein A N-terminal region" evidence="1">
    <location>
        <begin position="6"/>
        <end position="170"/>
    </location>
</feature>
<dbReference type="InterPro" id="IPR005646">
    <property type="entry name" value="FapA"/>
</dbReference>